<keyword evidence="2" id="KW-1185">Reference proteome</keyword>
<reference evidence="2" key="1">
    <citation type="journal article" date="2022" name="Mol. Ecol. Resour.">
        <title>The genomes of chicory, endive, great burdock and yacon provide insights into Asteraceae palaeo-polyploidization history and plant inulin production.</title>
        <authorList>
            <person name="Fan W."/>
            <person name="Wang S."/>
            <person name="Wang H."/>
            <person name="Wang A."/>
            <person name="Jiang F."/>
            <person name="Liu H."/>
            <person name="Zhao H."/>
            <person name="Xu D."/>
            <person name="Zhang Y."/>
        </authorList>
    </citation>
    <scope>NUCLEOTIDE SEQUENCE [LARGE SCALE GENOMIC DNA]</scope>
    <source>
        <strain evidence="2">cv. Yunnan</strain>
    </source>
</reference>
<proteinExistence type="predicted"/>
<organism evidence="1 2">
    <name type="scientific">Smallanthus sonchifolius</name>
    <dbReference type="NCBI Taxonomy" id="185202"/>
    <lineage>
        <taxon>Eukaryota</taxon>
        <taxon>Viridiplantae</taxon>
        <taxon>Streptophyta</taxon>
        <taxon>Embryophyta</taxon>
        <taxon>Tracheophyta</taxon>
        <taxon>Spermatophyta</taxon>
        <taxon>Magnoliopsida</taxon>
        <taxon>eudicotyledons</taxon>
        <taxon>Gunneridae</taxon>
        <taxon>Pentapetalae</taxon>
        <taxon>asterids</taxon>
        <taxon>campanulids</taxon>
        <taxon>Asterales</taxon>
        <taxon>Asteraceae</taxon>
        <taxon>Asteroideae</taxon>
        <taxon>Heliantheae alliance</taxon>
        <taxon>Millerieae</taxon>
        <taxon>Smallanthus</taxon>
    </lineage>
</organism>
<comment type="caution">
    <text evidence="1">The sequence shown here is derived from an EMBL/GenBank/DDBJ whole genome shotgun (WGS) entry which is preliminary data.</text>
</comment>
<name>A0ACB9KAI5_9ASTR</name>
<evidence type="ECO:0000313" key="1">
    <source>
        <dbReference type="EMBL" id="KAI3829249.1"/>
    </source>
</evidence>
<protein>
    <submittedName>
        <fullName evidence="1">Uncharacterized protein</fullName>
    </submittedName>
</protein>
<accession>A0ACB9KAI5</accession>
<dbReference type="Proteomes" id="UP001056120">
    <property type="component" value="Linkage Group LG01"/>
</dbReference>
<gene>
    <name evidence="1" type="ORF">L1987_03367</name>
</gene>
<reference evidence="1 2" key="2">
    <citation type="journal article" date="2022" name="Mol. Ecol. Resour.">
        <title>The genomes of chicory, endive, great burdock and yacon provide insights into Asteraceae paleo-polyploidization history and plant inulin production.</title>
        <authorList>
            <person name="Fan W."/>
            <person name="Wang S."/>
            <person name="Wang H."/>
            <person name="Wang A."/>
            <person name="Jiang F."/>
            <person name="Liu H."/>
            <person name="Zhao H."/>
            <person name="Xu D."/>
            <person name="Zhang Y."/>
        </authorList>
    </citation>
    <scope>NUCLEOTIDE SEQUENCE [LARGE SCALE GENOMIC DNA]</scope>
    <source>
        <strain evidence="2">cv. Yunnan</strain>
        <tissue evidence="1">Leaves</tissue>
    </source>
</reference>
<evidence type="ECO:0000313" key="2">
    <source>
        <dbReference type="Proteomes" id="UP001056120"/>
    </source>
</evidence>
<sequence>MDIPDNVFGESLNLEDTHLKEGFEEGYETGFASGKDDGRDVGLKTGFITGEELGFYRGCIDVWNSAIQIEPTCFSTRVQKNIKEMDESVSKYPILEPENESVTDIMGSLRLKFRAICATLNVNSTKLHHQTLTMHTPILLLSLAVSIAIVSAFSPADHYLIDCGTTASTVVDLDHRRFTGDGSSPTLSATKSLASKSSNPDPNLSPVYNTARVFTKPSDYKFKIKQKGSILVRIHFFKFDFENIGSTCHDQFHVSANGYVLLHNFSAPKGNPRIKDFLIPVDDDELVIRFIPVDKTSFAFVNAIEVISAPEDLIANVYVISNQNITHAFETVYRVSVGGVKVTPFNDSLWRNWVPDDEFLKLDDGSMKSYTKLHFDGRINYRLGGASREVGPDNMYNSARLLSSSNDSIPKLNMTWVFPVNKGFSYLVRLHFCDIASISIGMIYFNVYINGNLVYENLDLSSLTNYMLASPFYADFVVDPEKFSDVIRVDIGPSKLSMAHAVDGILNGVEIWKMNNSMGGLDGEVCVGQLESKSQSGGQMSRLLSLTAAVCLLAIAFLVMRRKTGAKDSVGWSRVPVDVSEIDLKSSYLRSAGANV</sequence>
<dbReference type="EMBL" id="CM042018">
    <property type="protein sequence ID" value="KAI3829249.1"/>
    <property type="molecule type" value="Genomic_DNA"/>
</dbReference>